<dbReference type="AlphaFoldDB" id="A0AAW2H5H3"/>
<proteinExistence type="predicted"/>
<sequence>MRFPLHRPSLLPCAARFFKRRPSVRAIGSAGARSILECSRQGCETLA</sequence>
<keyword evidence="2" id="KW-1185">Reference proteome</keyword>
<gene>
    <name evidence="1" type="ORF">PUN28_001534</name>
</gene>
<dbReference type="Proteomes" id="UP001430953">
    <property type="component" value="Unassembled WGS sequence"/>
</dbReference>
<name>A0AAW2H5H3_9HYME</name>
<evidence type="ECO:0000313" key="2">
    <source>
        <dbReference type="Proteomes" id="UP001430953"/>
    </source>
</evidence>
<organism evidence="1 2">
    <name type="scientific">Cardiocondyla obscurior</name>
    <dbReference type="NCBI Taxonomy" id="286306"/>
    <lineage>
        <taxon>Eukaryota</taxon>
        <taxon>Metazoa</taxon>
        <taxon>Ecdysozoa</taxon>
        <taxon>Arthropoda</taxon>
        <taxon>Hexapoda</taxon>
        <taxon>Insecta</taxon>
        <taxon>Pterygota</taxon>
        <taxon>Neoptera</taxon>
        <taxon>Endopterygota</taxon>
        <taxon>Hymenoptera</taxon>
        <taxon>Apocrita</taxon>
        <taxon>Aculeata</taxon>
        <taxon>Formicoidea</taxon>
        <taxon>Formicidae</taxon>
        <taxon>Myrmicinae</taxon>
        <taxon>Cardiocondyla</taxon>
    </lineage>
</organism>
<dbReference type="EMBL" id="JADYXP020000001">
    <property type="protein sequence ID" value="KAL0134820.1"/>
    <property type="molecule type" value="Genomic_DNA"/>
</dbReference>
<reference evidence="1 2" key="1">
    <citation type="submission" date="2023-03" db="EMBL/GenBank/DDBJ databases">
        <title>High recombination rates correlate with genetic variation in Cardiocondyla obscurior ants.</title>
        <authorList>
            <person name="Errbii M."/>
        </authorList>
    </citation>
    <scope>NUCLEOTIDE SEQUENCE [LARGE SCALE GENOMIC DNA]</scope>
    <source>
        <strain evidence="1">Alpha-2009</strain>
        <tissue evidence="1">Whole body</tissue>
    </source>
</reference>
<comment type="caution">
    <text evidence="1">The sequence shown here is derived from an EMBL/GenBank/DDBJ whole genome shotgun (WGS) entry which is preliminary data.</text>
</comment>
<protein>
    <submittedName>
        <fullName evidence="1">Uncharacterized protein</fullName>
    </submittedName>
</protein>
<accession>A0AAW2H5H3</accession>
<evidence type="ECO:0000313" key="1">
    <source>
        <dbReference type="EMBL" id="KAL0134820.1"/>
    </source>
</evidence>